<dbReference type="EMBL" id="VIEB01000450">
    <property type="protein sequence ID" value="TQD90481.1"/>
    <property type="molecule type" value="Genomic_DNA"/>
</dbReference>
<dbReference type="Proteomes" id="UP000315295">
    <property type="component" value="Unassembled WGS sequence"/>
</dbReference>
<proteinExistence type="predicted"/>
<dbReference type="GO" id="GO:0006952">
    <property type="term" value="P:defense response"/>
    <property type="evidence" value="ECO:0007669"/>
    <property type="project" value="InterPro"/>
</dbReference>
<gene>
    <name evidence="1" type="ORF">C1H46_023919</name>
</gene>
<protein>
    <submittedName>
        <fullName evidence="1">Uncharacterized protein</fullName>
    </submittedName>
</protein>
<organism evidence="1 2">
    <name type="scientific">Malus baccata</name>
    <name type="common">Siberian crab apple</name>
    <name type="synonym">Pyrus baccata</name>
    <dbReference type="NCBI Taxonomy" id="106549"/>
    <lineage>
        <taxon>Eukaryota</taxon>
        <taxon>Viridiplantae</taxon>
        <taxon>Streptophyta</taxon>
        <taxon>Embryophyta</taxon>
        <taxon>Tracheophyta</taxon>
        <taxon>Spermatophyta</taxon>
        <taxon>Magnoliopsida</taxon>
        <taxon>eudicotyledons</taxon>
        <taxon>Gunneridae</taxon>
        <taxon>Pentapetalae</taxon>
        <taxon>rosids</taxon>
        <taxon>fabids</taxon>
        <taxon>Rosales</taxon>
        <taxon>Rosaceae</taxon>
        <taxon>Amygdaloideae</taxon>
        <taxon>Maleae</taxon>
        <taxon>Malus</taxon>
    </lineage>
</organism>
<dbReference type="AlphaFoldDB" id="A0A540LVF2"/>
<name>A0A540LVF2_MALBA</name>
<dbReference type="InterPro" id="IPR032675">
    <property type="entry name" value="LRR_dom_sf"/>
</dbReference>
<sequence>MHDLLQEMARVIISEKSPRQPEKWSRLWNPQDVTNVLTKKSGTEEVEGLALHFPNKSSCFSTEAFARMNKLRLLDLENVELNGEYEHLPKELIWLRWHRCHLQSIPDDFFNQDKLVFLEMIGSSLVNVWEGSKSLQNLKIINLSGSSFLITSPDFSQVPNLEELILDSCISLLEIHPSIENCMRI</sequence>
<dbReference type="SUPFAM" id="SSF52058">
    <property type="entry name" value="L domain-like"/>
    <property type="match status" value="1"/>
</dbReference>
<dbReference type="PANTHER" id="PTHR11017:SF385">
    <property type="entry name" value="DISEASE RESISTANCE PROTEIN (TIR-NBS-LRR CLASS)-RELATED"/>
    <property type="match status" value="1"/>
</dbReference>
<comment type="caution">
    <text evidence="1">The sequence shown here is derived from an EMBL/GenBank/DDBJ whole genome shotgun (WGS) entry which is preliminary data.</text>
</comment>
<reference evidence="1 2" key="1">
    <citation type="journal article" date="2019" name="G3 (Bethesda)">
        <title>Sequencing of a Wild Apple (Malus baccata) Genome Unravels the Differences Between Cultivated and Wild Apple Species Regarding Disease Resistance and Cold Tolerance.</title>
        <authorList>
            <person name="Chen X."/>
        </authorList>
    </citation>
    <scope>NUCLEOTIDE SEQUENCE [LARGE SCALE GENOMIC DNA]</scope>
    <source>
        <strain evidence="2">cv. Shandingzi</strain>
        <tissue evidence="1">Leaves</tissue>
    </source>
</reference>
<dbReference type="Gene3D" id="3.80.10.10">
    <property type="entry name" value="Ribonuclease Inhibitor"/>
    <property type="match status" value="1"/>
</dbReference>
<keyword evidence="2" id="KW-1185">Reference proteome</keyword>
<dbReference type="InterPro" id="IPR044974">
    <property type="entry name" value="Disease_R_plants"/>
</dbReference>
<evidence type="ECO:0000313" key="1">
    <source>
        <dbReference type="EMBL" id="TQD90481.1"/>
    </source>
</evidence>
<evidence type="ECO:0000313" key="2">
    <source>
        <dbReference type="Proteomes" id="UP000315295"/>
    </source>
</evidence>
<dbReference type="PANTHER" id="PTHR11017">
    <property type="entry name" value="LEUCINE-RICH REPEAT-CONTAINING PROTEIN"/>
    <property type="match status" value="1"/>
</dbReference>
<accession>A0A540LVF2</accession>